<dbReference type="InterPro" id="IPR018171">
    <property type="entry name" value="Pept_tRNA_hydro_CS"/>
</dbReference>
<evidence type="ECO:0000256" key="2">
    <source>
        <dbReference type="ARBA" id="ARBA00022555"/>
    </source>
</evidence>
<gene>
    <name evidence="6" type="ORF">METZ01_LOCUS191102</name>
</gene>
<evidence type="ECO:0000256" key="3">
    <source>
        <dbReference type="ARBA" id="ARBA00022801"/>
    </source>
</evidence>
<dbReference type="GO" id="GO:0000049">
    <property type="term" value="F:tRNA binding"/>
    <property type="evidence" value="ECO:0007669"/>
    <property type="project" value="UniProtKB-KW"/>
</dbReference>
<keyword evidence="3" id="KW-0378">Hydrolase</keyword>
<dbReference type="NCBIfam" id="TIGR00447">
    <property type="entry name" value="pth"/>
    <property type="match status" value="1"/>
</dbReference>
<name>A0A382DIN6_9ZZZZ</name>
<dbReference type="InterPro" id="IPR001328">
    <property type="entry name" value="Pept_tRNA_hydro"/>
</dbReference>
<dbReference type="AlphaFoldDB" id="A0A382DIN6"/>
<dbReference type="EC" id="3.1.1.29" evidence="1"/>
<dbReference type="HAMAP" id="MF_00083">
    <property type="entry name" value="Pept_tRNA_hydro_bact"/>
    <property type="match status" value="1"/>
</dbReference>
<sequence length="210" mass="23293">MGSIWGIRLEYIKNLFRGHEVNLKPELIVVGMGNPGPDYAASRHNVGFWLIDSLAEKVGVRLSRTHKTTYSTHVEIHEKLVVLARPRTYVNRTGEAISYLLNRYGVHPTQLVIVYDDIHLPVGKLRIRAKGSAGGHNGIRSVISAIDSNQFPRIRIGVGSPEPEDDQIEYVLGVPDDEDRAAIEHSISVGIQAISTLLCKSVDTVMSEYN</sequence>
<dbReference type="SUPFAM" id="SSF53178">
    <property type="entry name" value="Peptidyl-tRNA hydrolase-like"/>
    <property type="match status" value="1"/>
</dbReference>
<protein>
    <recommendedName>
        <fullName evidence="1">peptidyl-tRNA hydrolase</fullName>
        <ecNumber evidence="1">3.1.1.29</ecNumber>
    </recommendedName>
</protein>
<dbReference type="InterPro" id="IPR036416">
    <property type="entry name" value="Pept_tRNA_hydro_sf"/>
</dbReference>
<keyword evidence="4" id="KW-0694">RNA-binding</keyword>
<accession>A0A382DIN6</accession>
<evidence type="ECO:0000256" key="4">
    <source>
        <dbReference type="ARBA" id="ARBA00022884"/>
    </source>
</evidence>
<comment type="similarity">
    <text evidence="5">Belongs to the PTH family.</text>
</comment>
<evidence type="ECO:0000256" key="5">
    <source>
        <dbReference type="ARBA" id="ARBA00038063"/>
    </source>
</evidence>
<proteinExistence type="inferred from homology"/>
<dbReference type="GO" id="GO:0004045">
    <property type="term" value="F:peptidyl-tRNA hydrolase activity"/>
    <property type="evidence" value="ECO:0007669"/>
    <property type="project" value="UniProtKB-EC"/>
</dbReference>
<evidence type="ECO:0000313" key="6">
    <source>
        <dbReference type="EMBL" id="SVB38248.1"/>
    </source>
</evidence>
<dbReference type="CDD" id="cd00462">
    <property type="entry name" value="PTH"/>
    <property type="match status" value="1"/>
</dbReference>
<dbReference type="FunFam" id="3.40.50.1470:FF:000001">
    <property type="entry name" value="Peptidyl-tRNA hydrolase"/>
    <property type="match status" value="1"/>
</dbReference>
<evidence type="ECO:0000256" key="1">
    <source>
        <dbReference type="ARBA" id="ARBA00013260"/>
    </source>
</evidence>
<keyword evidence="2" id="KW-0820">tRNA-binding</keyword>
<dbReference type="EMBL" id="UINC01039570">
    <property type="protein sequence ID" value="SVB38248.1"/>
    <property type="molecule type" value="Genomic_DNA"/>
</dbReference>
<dbReference type="Pfam" id="PF01195">
    <property type="entry name" value="Pept_tRNA_hydro"/>
    <property type="match status" value="1"/>
</dbReference>
<reference evidence="6" key="1">
    <citation type="submission" date="2018-05" db="EMBL/GenBank/DDBJ databases">
        <authorList>
            <person name="Lanie J.A."/>
            <person name="Ng W.-L."/>
            <person name="Kazmierczak K.M."/>
            <person name="Andrzejewski T.M."/>
            <person name="Davidsen T.M."/>
            <person name="Wayne K.J."/>
            <person name="Tettelin H."/>
            <person name="Glass J.I."/>
            <person name="Rusch D."/>
            <person name="Podicherti R."/>
            <person name="Tsui H.-C.T."/>
            <person name="Winkler M.E."/>
        </authorList>
    </citation>
    <scope>NUCLEOTIDE SEQUENCE</scope>
</reference>
<organism evidence="6">
    <name type="scientific">marine metagenome</name>
    <dbReference type="NCBI Taxonomy" id="408172"/>
    <lineage>
        <taxon>unclassified sequences</taxon>
        <taxon>metagenomes</taxon>
        <taxon>ecological metagenomes</taxon>
    </lineage>
</organism>
<dbReference type="PANTHER" id="PTHR17224:SF1">
    <property type="entry name" value="PEPTIDYL-TRNA HYDROLASE"/>
    <property type="match status" value="1"/>
</dbReference>
<dbReference type="PROSITE" id="PS01196">
    <property type="entry name" value="PEPT_TRNA_HYDROL_2"/>
    <property type="match status" value="1"/>
</dbReference>
<dbReference type="Gene3D" id="3.40.50.1470">
    <property type="entry name" value="Peptidyl-tRNA hydrolase"/>
    <property type="match status" value="1"/>
</dbReference>
<dbReference type="PANTHER" id="PTHR17224">
    <property type="entry name" value="PEPTIDYL-TRNA HYDROLASE"/>
    <property type="match status" value="1"/>
</dbReference>